<proteinExistence type="predicted"/>
<name>A0A077ZWY3_STYLE</name>
<dbReference type="Proteomes" id="UP000039865">
    <property type="component" value="Unassembled WGS sequence"/>
</dbReference>
<gene>
    <name evidence="2" type="primary">Contig15699.g16723</name>
    <name evidence="2" type="ORF">STYLEM_3344</name>
</gene>
<dbReference type="EMBL" id="CCKQ01003237">
    <property type="protein sequence ID" value="CDW74365.1"/>
    <property type="molecule type" value="Genomic_DNA"/>
</dbReference>
<reference evidence="2 3" key="1">
    <citation type="submission" date="2014-06" db="EMBL/GenBank/DDBJ databases">
        <authorList>
            <person name="Swart Estienne"/>
        </authorList>
    </citation>
    <scope>NUCLEOTIDE SEQUENCE [LARGE SCALE GENOMIC DNA]</scope>
    <source>
        <strain evidence="2 3">130c</strain>
    </source>
</reference>
<evidence type="ECO:0000313" key="3">
    <source>
        <dbReference type="Proteomes" id="UP000039865"/>
    </source>
</evidence>
<keyword evidence="3" id="KW-1185">Reference proteome</keyword>
<evidence type="ECO:0000256" key="1">
    <source>
        <dbReference type="SAM" id="Coils"/>
    </source>
</evidence>
<sequence>MKDRVKKFRARIPEIPLSKMASKEPSTVSKKRRPYMAPLSKLNDSHKLKRINQDLKSQLKRNTDQIWENEKISLRNKFFVLDHTAEVLENYRRIQENEIFNHVLHEERDKKAFLRRESRKAENLIDNYDYKFGDYKYLQSTENNTSIYQIAGSVDIFYEQTQIKNNQSKLSNGLKQIEAPSINQMASGQMNEFQDYKSKQKELQNFRIEKMLTPRSNNPDLQKYLEDKAAYETASLGETSADELTIKSAQSEEDSDKRIDIIRENSLANEFDHIKNVANQVEQYEQKVVDEYKHIDVYRAKGKSYNKINFNDLTVHENLNYIKFNLKTSTEAFQLFEQIKEKYGNHPEIPAAIVQKLANKSNIKRQQINKKLLSKWEYKSILRSISQNIELLDNKQLVDTIFSIGKLHKRQTLKEIETDVPQFYQFFNYFVRDMLKEAKDRINELQTVQVAYLAKGVENMRKILNDNNKILEKELREVIKTYSVQNAASFDPYSVSKVLRYLYTQNDGGETSLKVYEALGMRFYQNLKERRESMREMTLDDPLIDIEMKDILDLIRVYSVYAKPEKQLFVPQLFLDESLENPDMGGQMQLQTQLDSSQIKIENLNQLSKAILSELPDIIQKKSEEINFSQISDLMFHYTSADMMQNKNFIYFLEKTAEDQLILREKFITLNSARLIWGFGKFMNRRLQPRYNQDIGATIINRYELTKVPSVSHKLQRRVVDLIIEHKKAITTDNLALSLYANASVGFYDRIFFADAFQQFTLNGQAPSLKNIGYFAQSMALLRNYEHFDHAILWLEQLIINEPQNFYEKSGFNIASEFSFVQTLQALTYLDLDKVKNSMIILQFLDFYAKSLEIEMTETHINLVPSTLWSLMALNKLDQNFKLMEKCLTVVQNEKLSNLSFSDCVLMNQVFNEYIKHKELPIDPEQRRLFLQLGVRQDQIEQKSNIDYYKKVYGDDIVYQLIQSFKFMSYDGNFTVDCYNPVRGGYQALIDIDFADKKYSYLMANKFDTLRDTKILNTYERIRREQYKNLCKKDGRELIIIDYKVLGLMFKSSLSKEEFRQKVSQELIKPYQ</sequence>
<organism evidence="2 3">
    <name type="scientific">Stylonychia lemnae</name>
    <name type="common">Ciliate</name>
    <dbReference type="NCBI Taxonomy" id="5949"/>
    <lineage>
        <taxon>Eukaryota</taxon>
        <taxon>Sar</taxon>
        <taxon>Alveolata</taxon>
        <taxon>Ciliophora</taxon>
        <taxon>Intramacronucleata</taxon>
        <taxon>Spirotrichea</taxon>
        <taxon>Stichotrichia</taxon>
        <taxon>Sporadotrichida</taxon>
        <taxon>Oxytrichidae</taxon>
        <taxon>Stylonychinae</taxon>
        <taxon>Stylonychia</taxon>
    </lineage>
</organism>
<evidence type="ECO:0000313" key="2">
    <source>
        <dbReference type="EMBL" id="CDW74365.1"/>
    </source>
</evidence>
<accession>A0A077ZWY3</accession>
<keyword evidence="1" id="KW-0175">Coiled coil</keyword>
<dbReference type="AlphaFoldDB" id="A0A077ZWY3"/>
<dbReference type="InParanoid" id="A0A077ZWY3"/>
<feature type="coiled-coil region" evidence="1">
    <location>
        <begin position="454"/>
        <end position="481"/>
    </location>
</feature>
<dbReference type="OrthoDB" id="10650194at2759"/>
<protein>
    <submittedName>
        <fullName evidence="2">Uncharacterized protein</fullName>
    </submittedName>
</protein>